<feature type="region of interest" description="Disordered" evidence="1">
    <location>
        <begin position="649"/>
        <end position="716"/>
    </location>
</feature>
<dbReference type="EMBL" id="MCOG01000109">
    <property type="protein sequence ID" value="ORY46213.1"/>
    <property type="molecule type" value="Genomic_DNA"/>
</dbReference>
<comment type="caution">
    <text evidence="2">The sequence shown here is derived from an EMBL/GenBank/DDBJ whole genome shotgun (WGS) entry which is preliminary data.</text>
</comment>
<keyword evidence="3" id="KW-1185">Reference proteome</keyword>
<evidence type="ECO:0000256" key="1">
    <source>
        <dbReference type="SAM" id="MobiDB-lite"/>
    </source>
</evidence>
<accession>A0A1Y2CGM6</accession>
<dbReference type="STRING" id="1754190.A0A1Y2CGM6"/>
<evidence type="ECO:0000313" key="2">
    <source>
        <dbReference type="EMBL" id="ORY46213.1"/>
    </source>
</evidence>
<proteinExistence type="predicted"/>
<dbReference type="AlphaFoldDB" id="A0A1Y2CGM6"/>
<evidence type="ECO:0000313" key="3">
    <source>
        <dbReference type="Proteomes" id="UP000193920"/>
    </source>
</evidence>
<dbReference type="OrthoDB" id="2129116at2759"/>
<name>A0A1Y2CGM6_9FUNG</name>
<feature type="compositionally biased region" description="Polar residues" evidence="1">
    <location>
        <begin position="690"/>
        <end position="704"/>
    </location>
</feature>
<sequence length="716" mass="83817">MLEKLLDMDNPTINQELYQIFIDYDECLKLFMNYLARVPESTPNDNESGLNDKNEEKINLLKEIEQNYNKNTQDEDDKHPPPLIESKNDKISLEVKKDDENKKEDENEKEDEENHHSPYEKFENKNFFDVLEKDQGIQLDTIDNIEDYDIELIDENDLFFFPSYVTINEDVYREREKDDNVAMKRSYNVMEILCSRTDLSDKLMKEKAYIIGNSLLNVFLPNSDGNMNHFKKVWEYLIALNKSSFVDLLVSPDYLSHAFYDMLRYIHESAIITVLVKTIFSDFYSSEAQVRIYEHLNDLDFLESVLGLLDLEKPRKETISAISELFDNIIEQSSRHENSNILFKAVQSNPSCIINLIDNIAEKQNYSGEIQRNASIEILYSIVTKSIYTPVPSMFDDTPPPPPIYPLQQFRFTVFIYLREFVWDLCLGMQYSLSNTEKQNNGQKYVASKPFGVARLQLFEIIYETLKKFPRSLPKVLENIPWKMLVNWFFEYKFNSRYQDLFYKVFDLVIKSNHTPTIKKLITKTHLITRLIDTYNSKEPTDCRGYIILMCNNLRFHADMHPNGYVHVTLQSHPKWNEFVPILKEVTALQNNFSKTFDILGCPRPLPYTPQPLNFEPIMDILNSGKFSNKLGTELGSVYAALLGYGPAEKKDVHPNSNNKAFLKKHAKKSKRKTKKIINRRTRKKEASDDVNTLNQVENDNIRQSSEEDYSEENDD</sequence>
<protein>
    <recommendedName>
        <fullName evidence="4">SAPS-domain-containing protein</fullName>
    </recommendedName>
</protein>
<organism evidence="2 3">
    <name type="scientific">Neocallimastix californiae</name>
    <dbReference type="NCBI Taxonomy" id="1754190"/>
    <lineage>
        <taxon>Eukaryota</taxon>
        <taxon>Fungi</taxon>
        <taxon>Fungi incertae sedis</taxon>
        <taxon>Chytridiomycota</taxon>
        <taxon>Chytridiomycota incertae sedis</taxon>
        <taxon>Neocallimastigomycetes</taxon>
        <taxon>Neocallimastigales</taxon>
        <taxon>Neocallimastigaceae</taxon>
        <taxon>Neocallimastix</taxon>
    </lineage>
</organism>
<reference evidence="2 3" key="1">
    <citation type="submission" date="2016-08" db="EMBL/GenBank/DDBJ databases">
        <title>A Parts List for Fungal Cellulosomes Revealed by Comparative Genomics.</title>
        <authorList>
            <consortium name="DOE Joint Genome Institute"/>
            <person name="Haitjema C.H."/>
            <person name="Gilmore S.P."/>
            <person name="Henske J.K."/>
            <person name="Solomon K.V."/>
            <person name="De Groot R."/>
            <person name="Kuo A."/>
            <person name="Mondo S.J."/>
            <person name="Salamov A.A."/>
            <person name="Labutti K."/>
            <person name="Zhao Z."/>
            <person name="Chiniquy J."/>
            <person name="Barry K."/>
            <person name="Brewer H.M."/>
            <person name="Purvine S.O."/>
            <person name="Wright A.T."/>
            <person name="Boxma B."/>
            <person name="Van Alen T."/>
            <person name="Hackstein J.H."/>
            <person name="Baker S.E."/>
            <person name="Grigoriev I.V."/>
            <person name="O'Malley M.A."/>
        </authorList>
    </citation>
    <scope>NUCLEOTIDE SEQUENCE [LARGE SCALE GENOMIC DNA]</scope>
    <source>
        <strain evidence="2 3">G1</strain>
    </source>
</reference>
<evidence type="ECO:0008006" key="4">
    <source>
        <dbReference type="Google" id="ProtNLM"/>
    </source>
</evidence>
<feature type="compositionally biased region" description="Basic and acidic residues" evidence="1">
    <location>
        <begin position="72"/>
        <end position="119"/>
    </location>
</feature>
<feature type="compositionally biased region" description="Basic residues" evidence="1">
    <location>
        <begin position="662"/>
        <end position="684"/>
    </location>
</feature>
<gene>
    <name evidence="2" type="ORF">LY90DRAFT_15209</name>
</gene>
<feature type="compositionally biased region" description="Acidic residues" evidence="1">
    <location>
        <begin position="707"/>
        <end position="716"/>
    </location>
</feature>
<dbReference type="Proteomes" id="UP000193920">
    <property type="component" value="Unassembled WGS sequence"/>
</dbReference>
<feature type="region of interest" description="Disordered" evidence="1">
    <location>
        <begin position="71"/>
        <end position="119"/>
    </location>
</feature>